<comment type="caution">
    <text evidence="4">The sequence shown here is derived from an EMBL/GenBank/DDBJ whole genome shotgun (WGS) entry which is preliminary data.</text>
</comment>
<feature type="region of interest" description="Disordered" evidence="1">
    <location>
        <begin position="206"/>
        <end position="241"/>
    </location>
</feature>
<keyword evidence="2" id="KW-0472">Membrane</keyword>
<evidence type="ECO:0000256" key="1">
    <source>
        <dbReference type="SAM" id="MobiDB-lite"/>
    </source>
</evidence>
<proteinExistence type="predicted"/>
<evidence type="ECO:0000256" key="2">
    <source>
        <dbReference type="SAM" id="Phobius"/>
    </source>
</evidence>
<reference evidence="4 5" key="1">
    <citation type="journal article" date="2024" name="IMA Fungus">
        <title>Apiospora arundinis, a panoply of carbohydrate-active enzymes and secondary metabolites.</title>
        <authorList>
            <person name="Sorensen T."/>
            <person name="Petersen C."/>
            <person name="Muurmann A.T."/>
            <person name="Christiansen J.V."/>
            <person name="Brundto M.L."/>
            <person name="Overgaard C.K."/>
            <person name="Boysen A.T."/>
            <person name="Wollenberg R.D."/>
            <person name="Larsen T.O."/>
            <person name="Sorensen J.L."/>
            <person name="Nielsen K.L."/>
            <person name="Sondergaard T.E."/>
        </authorList>
    </citation>
    <scope>NUCLEOTIDE SEQUENCE [LARGE SCALE GENOMIC DNA]</scope>
    <source>
        <strain evidence="4 5">AAU 773</strain>
    </source>
</reference>
<feature type="region of interest" description="Disordered" evidence="1">
    <location>
        <begin position="136"/>
        <end position="169"/>
    </location>
</feature>
<keyword evidence="2" id="KW-1133">Transmembrane helix</keyword>
<protein>
    <submittedName>
        <fullName evidence="4">Very low-density lipoprotein receptor</fullName>
    </submittedName>
</protein>
<organism evidence="4 5">
    <name type="scientific">Apiospora arundinis</name>
    <dbReference type="NCBI Taxonomy" id="335852"/>
    <lineage>
        <taxon>Eukaryota</taxon>
        <taxon>Fungi</taxon>
        <taxon>Dikarya</taxon>
        <taxon>Ascomycota</taxon>
        <taxon>Pezizomycotina</taxon>
        <taxon>Sordariomycetes</taxon>
        <taxon>Xylariomycetidae</taxon>
        <taxon>Amphisphaeriales</taxon>
        <taxon>Apiosporaceae</taxon>
        <taxon>Apiospora</taxon>
    </lineage>
</organism>
<keyword evidence="5" id="KW-1185">Reference proteome</keyword>
<dbReference type="Proteomes" id="UP001390339">
    <property type="component" value="Unassembled WGS sequence"/>
</dbReference>
<feature type="compositionally biased region" description="Polar residues" evidence="1">
    <location>
        <begin position="143"/>
        <end position="169"/>
    </location>
</feature>
<gene>
    <name evidence="4" type="ORF">PGQ11_006935</name>
</gene>
<keyword evidence="4" id="KW-0675">Receptor</keyword>
<evidence type="ECO:0000313" key="4">
    <source>
        <dbReference type="EMBL" id="KAK8868357.1"/>
    </source>
</evidence>
<evidence type="ECO:0000313" key="5">
    <source>
        <dbReference type="Proteomes" id="UP001390339"/>
    </source>
</evidence>
<keyword evidence="3" id="KW-0732">Signal</keyword>
<keyword evidence="4" id="KW-0449">Lipoprotein</keyword>
<feature type="chain" id="PRO_5045673163" evidence="3">
    <location>
        <begin position="28"/>
        <end position="252"/>
    </location>
</feature>
<feature type="signal peptide" evidence="3">
    <location>
        <begin position="1"/>
        <end position="27"/>
    </location>
</feature>
<sequence>MRVTICRPHIAILLAACLLPNIAITDAYMKFVSPPEGGLPGNYTGNSRYAIGERMEISWVQGSMDEVFGPTEGLSGEGKYSWIVGTSKNLAVSEVFYFELQVQLDDGSVKAGPKCHYFNIVTAAAAASMASSRSLGVSSSSSRVPTTMTASGSGFQTAATATRDSNPAGGISTSAKIGLGVAIPAAALVGMLMGWAVFRNCRRENSNAEGASGTKSETSIRESQSEQGYDKHELPAAPRRTVKWIVKSELPG</sequence>
<feature type="compositionally biased region" description="Basic and acidic residues" evidence="1">
    <location>
        <begin position="218"/>
        <end position="234"/>
    </location>
</feature>
<dbReference type="EMBL" id="JAPCWZ010000004">
    <property type="protein sequence ID" value="KAK8868357.1"/>
    <property type="molecule type" value="Genomic_DNA"/>
</dbReference>
<name>A0ABR2IU78_9PEZI</name>
<evidence type="ECO:0000256" key="3">
    <source>
        <dbReference type="SAM" id="SignalP"/>
    </source>
</evidence>
<accession>A0ABR2IU78</accession>
<keyword evidence="2" id="KW-0812">Transmembrane</keyword>
<feature type="compositionally biased region" description="Polar residues" evidence="1">
    <location>
        <begin position="207"/>
        <end position="217"/>
    </location>
</feature>
<feature type="transmembrane region" description="Helical" evidence="2">
    <location>
        <begin position="177"/>
        <end position="198"/>
    </location>
</feature>